<proteinExistence type="predicted"/>
<evidence type="ECO:0008006" key="4">
    <source>
        <dbReference type="Google" id="ProtNLM"/>
    </source>
</evidence>
<gene>
    <name evidence="2" type="ORF">HDA32_000676</name>
</gene>
<accession>A0A852TMM5</accession>
<dbReference type="SUPFAM" id="SSF109998">
    <property type="entry name" value="Triger factor/SurA peptide-binding domain-like"/>
    <property type="match status" value="1"/>
</dbReference>
<dbReference type="Pfam" id="PF13624">
    <property type="entry name" value="SurA_N_3"/>
    <property type="match status" value="1"/>
</dbReference>
<dbReference type="InterPro" id="IPR027304">
    <property type="entry name" value="Trigger_fact/SurA_dom_sf"/>
</dbReference>
<sequence>MRLSSPHRTTLLTLASGAALVALTGCGISQAGAAAVVGGDRISTEQIQTDIASVEELVAEQLGQEVPDSNRAQLASEIVANRVRFTLFEQIAEDRGIDIGRAAVDAEVEDQGGIEPLAQQAGTAQARDLAMFLLVQEELVDADAEEVEALSGQIREQQREAYREQLEAQGLQGGELEEQLEAGMAQVEPQIRETAQGQYLGAQVEPYIERTEIEVSPRYGTIDPATLQVFPGVSALSAPETRPGAQVPPGMGG</sequence>
<keyword evidence="1" id="KW-0732">Signal</keyword>
<dbReference type="EMBL" id="JACCCC010000001">
    <property type="protein sequence ID" value="NYE45556.1"/>
    <property type="molecule type" value="Genomic_DNA"/>
</dbReference>
<dbReference type="Proteomes" id="UP000589036">
    <property type="component" value="Unassembled WGS sequence"/>
</dbReference>
<evidence type="ECO:0000313" key="2">
    <source>
        <dbReference type="EMBL" id="NYE45556.1"/>
    </source>
</evidence>
<name>A0A852TMM5_9ACTN</name>
<reference evidence="2 3" key="1">
    <citation type="submission" date="2020-07" db="EMBL/GenBank/DDBJ databases">
        <title>Sequencing the genomes of 1000 actinobacteria strains.</title>
        <authorList>
            <person name="Klenk H.-P."/>
        </authorList>
    </citation>
    <scope>NUCLEOTIDE SEQUENCE [LARGE SCALE GENOMIC DNA]</scope>
    <source>
        <strain evidence="2 3">CXB654</strain>
    </source>
</reference>
<protein>
    <recommendedName>
        <fullName evidence="4">Lipoprotein</fullName>
    </recommendedName>
</protein>
<dbReference type="PROSITE" id="PS51257">
    <property type="entry name" value="PROKAR_LIPOPROTEIN"/>
    <property type="match status" value="1"/>
</dbReference>
<feature type="signal peptide" evidence="1">
    <location>
        <begin position="1"/>
        <end position="33"/>
    </location>
</feature>
<evidence type="ECO:0000313" key="3">
    <source>
        <dbReference type="Proteomes" id="UP000589036"/>
    </source>
</evidence>
<keyword evidence="3" id="KW-1185">Reference proteome</keyword>
<evidence type="ECO:0000256" key="1">
    <source>
        <dbReference type="SAM" id="SignalP"/>
    </source>
</evidence>
<feature type="chain" id="PRO_5038898232" description="Lipoprotein" evidence="1">
    <location>
        <begin position="34"/>
        <end position="253"/>
    </location>
</feature>
<organism evidence="2 3">
    <name type="scientific">Spinactinospora alkalitolerans</name>
    <dbReference type="NCBI Taxonomy" id="687207"/>
    <lineage>
        <taxon>Bacteria</taxon>
        <taxon>Bacillati</taxon>
        <taxon>Actinomycetota</taxon>
        <taxon>Actinomycetes</taxon>
        <taxon>Streptosporangiales</taxon>
        <taxon>Nocardiopsidaceae</taxon>
        <taxon>Spinactinospora</taxon>
    </lineage>
</organism>
<dbReference type="AlphaFoldDB" id="A0A852TMM5"/>
<dbReference type="RefSeq" id="WP_179641749.1">
    <property type="nucleotide sequence ID" value="NZ_BAAAYY010000002.1"/>
</dbReference>
<comment type="caution">
    <text evidence="2">The sequence shown here is derived from an EMBL/GenBank/DDBJ whole genome shotgun (WGS) entry which is preliminary data.</text>
</comment>